<dbReference type="InterPro" id="IPR029033">
    <property type="entry name" value="His_PPase_superfam"/>
</dbReference>
<protein>
    <submittedName>
        <fullName evidence="1">Histidine phosphatase family protein</fullName>
    </submittedName>
</protein>
<dbReference type="Pfam" id="PF00300">
    <property type="entry name" value="His_Phos_1"/>
    <property type="match status" value="1"/>
</dbReference>
<organism evidence="1 2">
    <name type="scientific">Haloferax namakaokahaiae</name>
    <dbReference type="NCBI Taxonomy" id="1748331"/>
    <lineage>
        <taxon>Archaea</taxon>
        <taxon>Methanobacteriati</taxon>
        <taxon>Methanobacteriota</taxon>
        <taxon>Stenosarchaea group</taxon>
        <taxon>Halobacteria</taxon>
        <taxon>Halobacteriales</taxon>
        <taxon>Haloferacaceae</taxon>
        <taxon>Haloferax</taxon>
    </lineage>
</organism>
<dbReference type="SUPFAM" id="SSF53254">
    <property type="entry name" value="Phosphoglycerate mutase-like"/>
    <property type="match status" value="1"/>
</dbReference>
<comment type="caution">
    <text evidence="1">The sequence shown here is derived from an EMBL/GenBank/DDBJ whole genome shotgun (WGS) entry which is preliminary data.</text>
</comment>
<sequence>MNAPTATVVSFVRHAHSPYVPDAERARGLSEQGRRAAARVTTHLGPVADVVVTSPYERAKATVEGVADVAEVPLIVDEDLRERELAGNHVEDFDGAVEHLWANPTDSYPGGESHVEAQARGVAAIERLLDAYPGRHVVVGTHGTLLALILNEFDPRYGYEFWSGLSMPDVYEATFLDGNLLGVVRTWVPEDERRAETDTVAETDDA</sequence>
<name>A0ABD5ZID7_9EURY</name>
<dbReference type="EMBL" id="JBHTAA010000005">
    <property type="protein sequence ID" value="MFC7204981.1"/>
    <property type="molecule type" value="Genomic_DNA"/>
</dbReference>
<gene>
    <name evidence="1" type="ORF">ACFQJC_15800</name>
</gene>
<dbReference type="CDD" id="cd07067">
    <property type="entry name" value="HP_PGM_like"/>
    <property type="match status" value="1"/>
</dbReference>
<reference evidence="1 2" key="1">
    <citation type="journal article" date="2019" name="Int. J. Syst. Evol. Microbiol.">
        <title>The Global Catalogue of Microorganisms (GCM) 10K type strain sequencing project: providing services to taxonomists for standard genome sequencing and annotation.</title>
        <authorList>
            <consortium name="The Broad Institute Genomics Platform"/>
            <consortium name="The Broad Institute Genome Sequencing Center for Infectious Disease"/>
            <person name="Wu L."/>
            <person name="Ma J."/>
        </authorList>
    </citation>
    <scope>NUCLEOTIDE SEQUENCE [LARGE SCALE GENOMIC DNA]</scope>
    <source>
        <strain evidence="1 2">DSM 29988</strain>
    </source>
</reference>
<dbReference type="AlphaFoldDB" id="A0ABD5ZID7"/>
<dbReference type="InterPro" id="IPR013078">
    <property type="entry name" value="His_Pase_superF_clade-1"/>
</dbReference>
<dbReference type="Proteomes" id="UP001596481">
    <property type="component" value="Unassembled WGS sequence"/>
</dbReference>
<dbReference type="PANTHER" id="PTHR48100">
    <property type="entry name" value="BROAD-SPECIFICITY PHOSPHATASE YOR283W-RELATED"/>
    <property type="match status" value="1"/>
</dbReference>
<dbReference type="Gene3D" id="3.40.50.1240">
    <property type="entry name" value="Phosphoglycerate mutase-like"/>
    <property type="match status" value="1"/>
</dbReference>
<dbReference type="InterPro" id="IPR050275">
    <property type="entry name" value="PGM_Phosphatase"/>
</dbReference>
<dbReference type="RefSeq" id="WP_390225148.1">
    <property type="nucleotide sequence ID" value="NZ_JBHTAA010000005.1"/>
</dbReference>
<dbReference type="PANTHER" id="PTHR48100:SF59">
    <property type="entry name" value="ADENOSYLCOBALAMIN_ALPHA-RIBAZOLE PHOSPHATASE"/>
    <property type="match status" value="1"/>
</dbReference>
<accession>A0ABD5ZID7</accession>
<evidence type="ECO:0000313" key="2">
    <source>
        <dbReference type="Proteomes" id="UP001596481"/>
    </source>
</evidence>
<proteinExistence type="predicted"/>
<keyword evidence="2" id="KW-1185">Reference proteome</keyword>
<evidence type="ECO:0000313" key="1">
    <source>
        <dbReference type="EMBL" id="MFC7204981.1"/>
    </source>
</evidence>